<feature type="region of interest" description="Disordered" evidence="1">
    <location>
        <begin position="591"/>
        <end position="638"/>
    </location>
</feature>
<accession>A0A934VLY7</accession>
<dbReference type="AlphaFoldDB" id="A0A934VLY7"/>
<dbReference type="EMBL" id="JAENIL010000028">
    <property type="protein sequence ID" value="MBK1878271.1"/>
    <property type="molecule type" value="Genomic_DNA"/>
</dbReference>
<reference evidence="2" key="1">
    <citation type="submission" date="2021-01" db="EMBL/GenBank/DDBJ databases">
        <title>Modified the classification status of verrucomicrobia.</title>
        <authorList>
            <person name="Feng X."/>
        </authorList>
    </citation>
    <scope>NUCLEOTIDE SEQUENCE</scope>
    <source>
        <strain evidence="2">KCTC 13126</strain>
    </source>
</reference>
<evidence type="ECO:0000313" key="2">
    <source>
        <dbReference type="EMBL" id="MBK1878271.1"/>
    </source>
</evidence>
<dbReference type="Proteomes" id="UP000617628">
    <property type="component" value="Unassembled WGS sequence"/>
</dbReference>
<feature type="compositionally biased region" description="Acidic residues" evidence="1">
    <location>
        <begin position="603"/>
        <end position="615"/>
    </location>
</feature>
<dbReference type="SUPFAM" id="SSF58104">
    <property type="entry name" value="Methyl-accepting chemotaxis protein (MCP) signaling domain"/>
    <property type="match status" value="1"/>
</dbReference>
<feature type="compositionally biased region" description="Basic and acidic residues" evidence="1">
    <location>
        <begin position="616"/>
        <end position="629"/>
    </location>
</feature>
<proteinExistence type="predicted"/>
<name>A0A934VLY7_9BACT</name>
<evidence type="ECO:0000313" key="3">
    <source>
        <dbReference type="Proteomes" id="UP000617628"/>
    </source>
</evidence>
<keyword evidence="3" id="KW-1185">Reference proteome</keyword>
<sequence length="638" mass="71645">MKFPAIVRNLRKTFVRKLRKKDASQLGSSLSRTINLESQLTRSSKVFEQHFLKVLNTLEELQTAGSELSSQSSNMLALSQSEQNPINSVSRKLAPNLEFIERSAHEIDSLVKIMETNRHKIDETLSFESRLDQTFSQLTYIRTLFAVEAAPLEQNAKVMFTSLVEEIHRLQNDVTEIFAENFQALRENRGTIGGLASSLAKQASSQISIHAQSQREMERAIQTQTEKLTQDIEANSAFKNESDKIAQSIGTAIISLQTQDIISQKLQHIFEVSGEMRARFDKLTSIKGKRERCIEFRFLENAALVILNQIVSIKRELKDADRAIDESIQNIIHSIRGMDNTSGLLQDTAAEDSDGESLIAALQSAGTMVSTSESFLTQAFKTIEPIRSQTTNVSSTIVMLSSQLHLIGLNAEIHAARTGESTALETLSAKTSGISVETRDLCQNISVQLDELSSALLENVNVLESLLGEARKAHEHIHSEIPKETENLHHQSQLYRDCQTETQQLMQELHRLTRGHESRLEFEATMLQELDAMQSAHSEISQLAKRSADALKIEVSVPEIMSGLLSHYTMKSEQNVHMQTLGLEQQNEPAPSDFEMFERESSSPDEDLGFDDFGFEPERQTETKPKQDEELGQNVELF</sequence>
<comment type="caution">
    <text evidence="2">The sequence shown here is derived from an EMBL/GenBank/DDBJ whole genome shotgun (WGS) entry which is preliminary data.</text>
</comment>
<gene>
    <name evidence="2" type="ORF">JIN87_15430</name>
</gene>
<protein>
    <recommendedName>
        <fullName evidence="4">Methyl-accepting transducer domain-containing protein</fullName>
    </recommendedName>
</protein>
<dbReference type="RefSeq" id="WP_200356484.1">
    <property type="nucleotide sequence ID" value="NZ_JAENIL010000028.1"/>
</dbReference>
<dbReference type="Gene3D" id="1.10.287.950">
    <property type="entry name" value="Methyl-accepting chemotaxis protein"/>
    <property type="match status" value="1"/>
</dbReference>
<organism evidence="2 3">
    <name type="scientific">Pelagicoccus mobilis</name>
    <dbReference type="NCBI Taxonomy" id="415221"/>
    <lineage>
        <taxon>Bacteria</taxon>
        <taxon>Pseudomonadati</taxon>
        <taxon>Verrucomicrobiota</taxon>
        <taxon>Opitutia</taxon>
        <taxon>Puniceicoccales</taxon>
        <taxon>Pelagicoccaceae</taxon>
        <taxon>Pelagicoccus</taxon>
    </lineage>
</organism>
<evidence type="ECO:0008006" key="4">
    <source>
        <dbReference type="Google" id="ProtNLM"/>
    </source>
</evidence>
<evidence type="ECO:0000256" key="1">
    <source>
        <dbReference type="SAM" id="MobiDB-lite"/>
    </source>
</evidence>